<dbReference type="Proteomes" id="UP000249299">
    <property type="component" value="Unassembled WGS sequence"/>
</dbReference>
<gene>
    <name evidence="1" type="ORF">CH339_14415</name>
</gene>
<accession>A0A327JSW5</accession>
<evidence type="ECO:0000313" key="1">
    <source>
        <dbReference type="EMBL" id="RAI26398.1"/>
    </source>
</evidence>
<name>A0A327JSW5_9HYPH</name>
<reference evidence="1 2" key="1">
    <citation type="submission" date="2017-07" db="EMBL/GenBank/DDBJ databases">
        <title>Draft Genome Sequences of Select Purple Nonsulfur Bacteria.</title>
        <authorList>
            <person name="Lasarre B."/>
            <person name="Mckinlay J.B."/>
        </authorList>
    </citation>
    <scope>NUCLEOTIDE SEQUENCE [LARGE SCALE GENOMIC DNA]</scope>
    <source>
        <strain evidence="1 2">DSM 11290</strain>
    </source>
</reference>
<dbReference type="EMBL" id="NPEV01000031">
    <property type="protein sequence ID" value="RAI26398.1"/>
    <property type="molecule type" value="Genomic_DNA"/>
</dbReference>
<dbReference type="AlphaFoldDB" id="A0A327JSW5"/>
<keyword evidence="2" id="KW-1185">Reference proteome</keyword>
<proteinExistence type="predicted"/>
<evidence type="ECO:0000313" key="2">
    <source>
        <dbReference type="Proteomes" id="UP000249299"/>
    </source>
</evidence>
<evidence type="ECO:0008006" key="3">
    <source>
        <dbReference type="Google" id="ProtNLM"/>
    </source>
</evidence>
<sequence>MSEWFEENFGINIFQERFQIEGSSKGKTLRGFVSVAEPRLVAQVLRALWAYRNTLDGYTDDDPKKETRLHDWLKQFTAELESSSTLRFDESFTDFSADTTLAKLRASIAADLIAEKPDVALDRVHTYCVKRFRHLLSRHGQSTDARTPLDALFGAYGRILRDSRDVSEFALPTLRMQHKLFDGLNQARNKRSLAHDNELLDLSEAQYVIECVVASLAFIERLEARRASEGGDRGIATQGSPV</sequence>
<comment type="caution">
    <text evidence="1">The sequence shown here is derived from an EMBL/GenBank/DDBJ whole genome shotgun (WGS) entry which is preliminary data.</text>
</comment>
<protein>
    <recommendedName>
        <fullName evidence="3">Abortive infection protein-like C-terminal domain-containing protein</fullName>
    </recommendedName>
</protein>
<organism evidence="1 2">
    <name type="scientific">Rhodobium orientis</name>
    <dbReference type="NCBI Taxonomy" id="34017"/>
    <lineage>
        <taxon>Bacteria</taxon>
        <taxon>Pseudomonadati</taxon>
        <taxon>Pseudomonadota</taxon>
        <taxon>Alphaproteobacteria</taxon>
        <taxon>Hyphomicrobiales</taxon>
        <taxon>Rhodobiaceae</taxon>
        <taxon>Rhodobium</taxon>
    </lineage>
</organism>